<feature type="compositionally biased region" description="Polar residues" evidence="1">
    <location>
        <begin position="1"/>
        <end position="19"/>
    </location>
</feature>
<evidence type="ECO:0000313" key="2">
    <source>
        <dbReference type="EMBL" id="PUU77787.1"/>
    </source>
</evidence>
<accession>A0A2T6ZQN6</accession>
<reference evidence="2 3" key="1">
    <citation type="submission" date="2017-04" db="EMBL/GenBank/DDBJ databases">
        <title>Draft genome sequence of Tuber borchii Vittad., a whitish edible truffle.</title>
        <authorList>
            <consortium name="DOE Joint Genome Institute"/>
            <person name="Murat C."/>
            <person name="Kuo A."/>
            <person name="Barry K.W."/>
            <person name="Clum A."/>
            <person name="Dockter R.B."/>
            <person name="Fauchery L."/>
            <person name="Iotti M."/>
            <person name="Kohler A."/>
            <person name="Labutti K."/>
            <person name="Lindquist E.A."/>
            <person name="Lipzen A."/>
            <person name="Ohm R.A."/>
            <person name="Wang M."/>
            <person name="Grigoriev I.V."/>
            <person name="Zambonelli A."/>
            <person name="Martin F.M."/>
        </authorList>
    </citation>
    <scope>NUCLEOTIDE SEQUENCE [LARGE SCALE GENOMIC DNA]</scope>
    <source>
        <strain evidence="2 3">Tbo3840</strain>
    </source>
</reference>
<gene>
    <name evidence="2" type="ORF">B9Z19DRAFT_1085559</name>
</gene>
<name>A0A2T6ZQN6_TUBBO</name>
<protein>
    <submittedName>
        <fullName evidence="2">Uncharacterized protein</fullName>
    </submittedName>
</protein>
<dbReference type="STRING" id="42251.A0A2T6ZQN6"/>
<dbReference type="EMBL" id="NESQ01000141">
    <property type="protein sequence ID" value="PUU77787.1"/>
    <property type="molecule type" value="Genomic_DNA"/>
</dbReference>
<proteinExistence type="predicted"/>
<comment type="caution">
    <text evidence="2">The sequence shown here is derived from an EMBL/GenBank/DDBJ whole genome shotgun (WGS) entry which is preliminary data.</text>
</comment>
<organism evidence="2 3">
    <name type="scientific">Tuber borchii</name>
    <name type="common">White truffle</name>
    <dbReference type="NCBI Taxonomy" id="42251"/>
    <lineage>
        <taxon>Eukaryota</taxon>
        <taxon>Fungi</taxon>
        <taxon>Dikarya</taxon>
        <taxon>Ascomycota</taxon>
        <taxon>Pezizomycotina</taxon>
        <taxon>Pezizomycetes</taxon>
        <taxon>Pezizales</taxon>
        <taxon>Tuberaceae</taxon>
        <taxon>Tuber</taxon>
    </lineage>
</organism>
<evidence type="ECO:0000256" key="1">
    <source>
        <dbReference type="SAM" id="MobiDB-lite"/>
    </source>
</evidence>
<dbReference type="Proteomes" id="UP000244722">
    <property type="component" value="Unassembled WGS sequence"/>
</dbReference>
<keyword evidence="3" id="KW-1185">Reference proteome</keyword>
<evidence type="ECO:0000313" key="3">
    <source>
        <dbReference type="Proteomes" id="UP000244722"/>
    </source>
</evidence>
<dbReference type="AlphaFoldDB" id="A0A2T6ZQN6"/>
<feature type="region of interest" description="Disordered" evidence="1">
    <location>
        <begin position="1"/>
        <end position="30"/>
    </location>
</feature>
<dbReference type="OrthoDB" id="406152at2759"/>
<sequence>MHSTTLFGHSSITTLSTEISPHDPKTTKQTVAASLTKESGYFLGAIPSAAETFSPVLNVEN</sequence>